<reference evidence="2 3" key="1">
    <citation type="submission" date="2018-11" db="EMBL/GenBank/DDBJ databases">
        <title>Gordonia insulae sp. nov., isolated from an island soil.</title>
        <authorList>
            <person name="Kim Y.S."/>
            <person name="Kim S.B."/>
        </authorList>
    </citation>
    <scope>NUCLEOTIDE SEQUENCE [LARGE SCALE GENOMIC DNA]</scope>
    <source>
        <strain evidence="2 3">MMS17-SY073</strain>
    </source>
</reference>
<keyword evidence="3" id="KW-1185">Reference proteome</keyword>
<dbReference type="RefSeq" id="WP_124706492.1">
    <property type="nucleotide sequence ID" value="NZ_CP033972.1"/>
</dbReference>
<accession>A0A3G8JG85</accession>
<name>A0A3G8JG85_9ACTN</name>
<evidence type="ECO:0000313" key="3">
    <source>
        <dbReference type="Proteomes" id="UP000271469"/>
    </source>
</evidence>
<feature type="region of interest" description="Disordered" evidence="1">
    <location>
        <begin position="53"/>
        <end position="93"/>
    </location>
</feature>
<organism evidence="2 3">
    <name type="scientific">Gordonia insulae</name>
    <dbReference type="NCBI Taxonomy" id="2420509"/>
    <lineage>
        <taxon>Bacteria</taxon>
        <taxon>Bacillati</taxon>
        <taxon>Actinomycetota</taxon>
        <taxon>Actinomycetes</taxon>
        <taxon>Mycobacteriales</taxon>
        <taxon>Gordoniaceae</taxon>
        <taxon>Gordonia</taxon>
    </lineage>
</organism>
<dbReference type="EMBL" id="CP033972">
    <property type="protein sequence ID" value="AZG43449.1"/>
    <property type="molecule type" value="Genomic_DNA"/>
</dbReference>
<protein>
    <submittedName>
        <fullName evidence="2">Uncharacterized protein</fullName>
    </submittedName>
</protein>
<gene>
    <name evidence="2" type="ORF">D7316_00013</name>
</gene>
<evidence type="ECO:0000313" key="2">
    <source>
        <dbReference type="EMBL" id="AZG43449.1"/>
    </source>
</evidence>
<evidence type="ECO:0000256" key="1">
    <source>
        <dbReference type="SAM" id="MobiDB-lite"/>
    </source>
</evidence>
<dbReference type="Proteomes" id="UP000271469">
    <property type="component" value="Chromosome"/>
</dbReference>
<dbReference type="AlphaFoldDB" id="A0A3G8JG85"/>
<sequence>MRIQHKRPSFSGTEIHSARELEFVDGIADTPDSPALAAALSVKGYSVIDEEPVKAKRSRKPKPREVELTEDVAFGEQAEPEITDDVPLPPDVA</sequence>
<dbReference type="KEGG" id="gom:D7316_00013"/>
<proteinExistence type="predicted"/>